<organism evidence="1 2">
    <name type="scientific">Petrolisthes cinctipes</name>
    <name type="common">Flat porcelain crab</name>
    <dbReference type="NCBI Taxonomy" id="88211"/>
    <lineage>
        <taxon>Eukaryota</taxon>
        <taxon>Metazoa</taxon>
        <taxon>Ecdysozoa</taxon>
        <taxon>Arthropoda</taxon>
        <taxon>Crustacea</taxon>
        <taxon>Multicrustacea</taxon>
        <taxon>Malacostraca</taxon>
        <taxon>Eumalacostraca</taxon>
        <taxon>Eucarida</taxon>
        <taxon>Decapoda</taxon>
        <taxon>Pleocyemata</taxon>
        <taxon>Anomura</taxon>
        <taxon>Galatheoidea</taxon>
        <taxon>Porcellanidae</taxon>
        <taxon>Petrolisthes</taxon>
    </lineage>
</organism>
<accession>A0AAE1KM50</accession>
<comment type="caution">
    <text evidence="1">The sequence shown here is derived from an EMBL/GenBank/DDBJ whole genome shotgun (WGS) entry which is preliminary data.</text>
</comment>
<proteinExistence type="predicted"/>
<gene>
    <name evidence="1" type="ORF">Pcinc_019838</name>
</gene>
<reference evidence="1" key="1">
    <citation type="submission" date="2023-10" db="EMBL/GenBank/DDBJ databases">
        <title>Genome assemblies of two species of porcelain crab, Petrolisthes cinctipes and Petrolisthes manimaculis (Anomura: Porcellanidae).</title>
        <authorList>
            <person name="Angst P."/>
        </authorList>
    </citation>
    <scope>NUCLEOTIDE SEQUENCE</scope>
    <source>
        <strain evidence="1">PB745_01</strain>
        <tissue evidence="1">Gill</tissue>
    </source>
</reference>
<name>A0AAE1KM50_PETCI</name>
<keyword evidence="2" id="KW-1185">Reference proteome</keyword>
<evidence type="ECO:0000313" key="2">
    <source>
        <dbReference type="Proteomes" id="UP001286313"/>
    </source>
</evidence>
<dbReference type="AlphaFoldDB" id="A0AAE1KM50"/>
<dbReference type="Proteomes" id="UP001286313">
    <property type="component" value="Unassembled WGS sequence"/>
</dbReference>
<protein>
    <submittedName>
        <fullName evidence="1">Uncharacterized protein</fullName>
    </submittedName>
</protein>
<dbReference type="EMBL" id="JAWQEG010001991">
    <property type="protein sequence ID" value="KAK3875275.1"/>
    <property type="molecule type" value="Genomic_DNA"/>
</dbReference>
<evidence type="ECO:0000313" key="1">
    <source>
        <dbReference type="EMBL" id="KAK3875275.1"/>
    </source>
</evidence>
<sequence>MTTAFNHAWNAGFPKQPAKCPAPGINSETEENFGIYCEDAGPATEQECGLELVHYTGDNLVLQVRHVPGLGGAVGGANATYNLTSVQERDRCQGPAREVALMFQHREKRIRHDIHLSLFVLSEVVDNVPSPQRISRGSAGVRACWWAWLAGVVMLLSSRLHAASVS</sequence>